<dbReference type="Proteomes" id="UP001597040">
    <property type="component" value="Unassembled WGS sequence"/>
</dbReference>
<reference evidence="5" key="1">
    <citation type="journal article" date="2019" name="Int. J. Syst. Evol. Microbiol.">
        <title>The Global Catalogue of Microorganisms (GCM) 10K type strain sequencing project: providing services to taxonomists for standard genome sequencing and annotation.</title>
        <authorList>
            <consortium name="The Broad Institute Genomics Platform"/>
            <consortium name="The Broad Institute Genome Sequencing Center for Infectious Disease"/>
            <person name="Wu L."/>
            <person name="Ma J."/>
        </authorList>
    </citation>
    <scope>NUCLEOTIDE SEQUENCE [LARGE SCALE GENOMIC DNA]</scope>
    <source>
        <strain evidence="5">CCUG 56754</strain>
    </source>
</reference>
<proteinExistence type="predicted"/>
<dbReference type="Pfam" id="PF13115">
    <property type="entry name" value="YtkA"/>
    <property type="match status" value="2"/>
</dbReference>
<dbReference type="RefSeq" id="WP_390362226.1">
    <property type="nucleotide sequence ID" value="NZ_JBHTKJ010000026.1"/>
</dbReference>
<dbReference type="PROSITE" id="PS51257">
    <property type="entry name" value="PROKAR_LIPOPROTEIN"/>
    <property type="match status" value="1"/>
</dbReference>
<evidence type="ECO:0000259" key="3">
    <source>
        <dbReference type="Pfam" id="PF13115"/>
    </source>
</evidence>
<keyword evidence="2" id="KW-0732">Signal</keyword>
<feature type="chain" id="PRO_5045693610" evidence="2">
    <location>
        <begin position="21"/>
        <end position="248"/>
    </location>
</feature>
<sequence length="248" mass="27882">MKNISYLFLFIIIVVLSACGQEEDSSSGNNEDAVQAIDVQLEAPEQVNADELTVFSATVTQADNPVEDADEVDFEIWKDTEKDESEMIEAKHEGNGVYAIEKAFSKEGIYMVQSHVTARGMHAMPQKEVRVGDVEPSAEAESEHDDDSDHSDSHVSIQLHQPENITVGDSYDLTVELQHEDQALESATISLEIWHEGAEEHNWIEANENSPGQYVAEVTFDERVDYVVNVHVKKEDIHDHKEFTFHVN</sequence>
<feature type="domain" description="YtkA-like" evidence="3">
    <location>
        <begin position="154"/>
        <end position="231"/>
    </location>
</feature>
<feature type="domain" description="YtkA-like" evidence="3">
    <location>
        <begin position="33"/>
        <end position="115"/>
    </location>
</feature>
<protein>
    <submittedName>
        <fullName evidence="4">FixH family protein</fullName>
    </submittedName>
</protein>
<feature type="compositionally biased region" description="Acidic residues" evidence="1">
    <location>
        <begin position="136"/>
        <end position="149"/>
    </location>
</feature>
<name>A0ABW3LKE1_9BACI</name>
<dbReference type="EMBL" id="JBHTKJ010000026">
    <property type="protein sequence ID" value="MFD1038858.1"/>
    <property type="molecule type" value="Genomic_DNA"/>
</dbReference>
<dbReference type="InterPro" id="IPR032693">
    <property type="entry name" value="YtkA-like_dom"/>
</dbReference>
<evidence type="ECO:0000313" key="4">
    <source>
        <dbReference type="EMBL" id="MFD1038858.1"/>
    </source>
</evidence>
<accession>A0ABW3LKE1</accession>
<feature type="signal peptide" evidence="2">
    <location>
        <begin position="1"/>
        <end position="20"/>
    </location>
</feature>
<comment type="caution">
    <text evidence="4">The sequence shown here is derived from an EMBL/GenBank/DDBJ whole genome shotgun (WGS) entry which is preliminary data.</text>
</comment>
<feature type="region of interest" description="Disordered" evidence="1">
    <location>
        <begin position="129"/>
        <end position="155"/>
    </location>
</feature>
<gene>
    <name evidence="4" type="ORF">ACFQ3N_10725</name>
</gene>
<evidence type="ECO:0000256" key="2">
    <source>
        <dbReference type="SAM" id="SignalP"/>
    </source>
</evidence>
<organism evidence="4 5">
    <name type="scientific">Virgibacillus byunsanensis</name>
    <dbReference type="NCBI Taxonomy" id="570945"/>
    <lineage>
        <taxon>Bacteria</taxon>
        <taxon>Bacillati</taxon>
        <taxon>Bacillota</taxon>
        <taxon>Bacilli</taxon>
        <taxon>Bacillales</taxon>
        <taxon>Bacillaceae</taxon>
        <taxon>Virgibacillus</taxon>
    </lineage>
</organism>
<evidence type="ECO:0000256" key="1">
    <source>
        <dbReference type="SAM" id="MobiDB-lite"/>
    </source>
</evidence>
<evidence type="ECO:0000313" key="5">
    <source>
        <dbReference type="Proteomes" id="UP001597040"/>
    </source>
</evidence>
<keyword evidence="5" id="KW-1185">Reference proteome</keyword>